<organism evidence="5 6">
    <name type="scientific">Micromonospora peucetia</name>
    <dbReference type="NCBI Taxonomy" id="47871"/>
    <lineage>
        <taxon>Bacteria</taxon>
        <taxon>Bacillati</taxon>
        <taxon>Actinomycetota</taxon>
        <taxon>Actinomycetes</taxon>
        <taxon>Micromonosporales</taxon>
        <taxon>Micromonosporaceae</taxon>
        <taxon>Micromonospora</taxon>
    </lineage>
</organism>
<dbReference type="AlphaFoldDB" id="A0A1C6ULN7"/>
<dbReference type="SMART" id="SM00823">
    <property type="entry name" value="PKS_PP"/>
    <property type="match status" value="1"/>
</dbReference>
<proteinExistence type="predicted"/>
<dbReference type="InterPro" id="IPR025110">
    <property type="entry name" value="AMP-bd_C"/>
</dbReference>
<dbReference type="GO" id="GO:0031177">
    <property type="term" value="F:phosphopantetheine binding"/>
    <property type="evidence" value="ECO:0007669"/>
    <property type="project" value="InterPro"/>
</dbReference>
<dbReference type="STRING" id="47871.GA0070608_1389"/>
<keyword evidence="3" id="KW-0597">Phosphoprotein</keyword>
<dbReference type="GO" id="GO:0003824">
    <property type="term" value="F:catalytic activity"/>
    <property type="evidence" value="ECO:0007669"/>
    <property type="project" value="InterPro"/>
</dbReference>
<dbReference type="InterPro" id="IPR045851">
    <property type="entry name" value="AMP-bd_C_sf"/>
</dbReference>
<sequence length="1020" mass="108907">MLSVKENALWTLERLLPGSGVNNVPITLVTTERLDVVALQATLDQLARRHRALRTRFVEVDGLPARVVAESAPVPLELVEAAADEAGKVCRAATGRPFDLAEDIPVRAVLVRCPDRDVICLCLHHLAVDAVSAAVLVEEFAALYPAMLADGRPPAELAGPGPAPELAAPTAAAFDFWHRHLADLRGLPAALEFGRPDPATPTFAGGAVTRRLSAAAITAMRDLRRACRATDNIVLLTLYYVLLMRHGAGRDVVVGVPVDLRDGAARRAVGYYMNTLPLRVDVAPERTFGELVREVRRLFVTAMDHADVSYEELETSHTRSEAAWWVPPFRHMFNHRPPAEPMTGGLDELAAEVWDIDSDHSRLDIELVVMREGDGVTLKAVYGSDVHDADDIAALLARYEAVLERLPAQIDRPVGGLDIWSAADRAVVDDANATAVDSPLRTVAEGIAAQVAAQPEATAIIDRDGVTWTYRDVAARTAGVAALLARAGVGKGAIVGLYAERDFPCAVAALGIWQTGAAYLPLDPDQPAARLAYELTDAQVSVLLVDHEPPPGVVPAGCRVIELGSADPDERDWPAPTPTPTDPAYVIYTSGSTGLPKGVVISHANLANVVRHYLTDLGVTSQDALLWLTTFAFDISALEVFLPLVAGARVVVADDAARSDGAVLLDLVERYDVSVLQATPTTWRLVVQEAKGRLRGRRVLCGGEPLPAHLARALLATGCTLWNVYGPTETTIWSTSALVTDIDAGVPVGRPIANTTVVIADGDGRPQPPGMPGEVCIGGDGVAIGYLRRPELTAQRFGELGGAGRFYRTGDVGRWRHDGTLELRGRTDRQVKLRGHRIELGEVEAVLEQHPRVSAAAVVLAGDPSADGGLVAFVRGASADIADDVWRFAKDQLASYAVPTDVVVLEAMPTTGNDKVDYPTLSAMAEQRTAARRAHSAEAAPVADGLVGEFVELWRSILKAPQLHEQSNFFRSGGHSLLAAKLAQQVTRSTGVSVSLSTVFSAPTPQQLAGFVLSQQSEGA</sequence>
<evidence type="ECO:0000313" key="5">
    <source>
        <dbReference type="EMBL" id="SCL54799.1"/>
    </source>
</evidence>
<dbReference type="InterPro" id="IPR020845">
    <property type="entry name" value="AMP-binding_CS"/>
</dbReference>
<dbReference type="Proteomes" id="UP000199343">
    <property type="component" value="Unassembled WGS sequence"/>
</dbReference>
<evidence type="ECO:0000256" key="3">
    <source>
        <dbReference type="ARBA" id="ARBA00022553"/>
    </source>
</evidence>
<evidence type="ECO:0000256" key="1">
    <source>
        <dbReference type="ARBA" id="ARBA00001957"/>
    </source>
</evidence>
<dbReference type="EMBL" id="FMIC01000002">
    <property type="protein sequence ID" value="SCL54799.1"/>
    <property type="molecule type" value="Genomic_DNA"/>
</dbReference>
<dbReference type="PROSITE" id="PS50075">
    <property type="entry name" value="CARRIER"/>
    <property type="match status" value="1"/>
</dbReference>
<dbReference type="InterPro" id="IPR000873">
    <property type="entry name" value="AMP-dep_synth/lig_dom"/>
</dbReference>
<dbReference type="InterPro" id="IPR036736">
    <property type="entry name" value="ACP-like_sf"/>
</dbReference>
<dbReference type="SUPFAM" id="SSF56801">
    <property type="entry name" value="Acetyl-CoA synthetase-like"/>
    <property type="match status" value="1"/>
</dbReference>
<dbReference type="Pfam" id="PF00668">
    <property type="entry name" value="Condensation"/>
    <property type="match status" value="1"/>
</dbReference>
<protein>
    <submittedName>
        <fullName evidence="5">Amino acid adenylation domain-containing protein</fullName>
    </submittedName>
</protein>
<dbReference type="PANTHER" id="PTHR45527">
    <property type="entry name" value="NONRIBOSOMAL PEPTIDE SYNTHETASE"/>
    <property type="match status" value="1"/>
</dbReference>
<dbReference type="Gene3D" id="3.40.50.980">
    <property type="match status" value="2"/>
</dbReference>
<dbReference type="Gene3D" id="2.30.38.10">
    <property type="entry name" value="Luciferase, Domain 3"/>
    <property type="match status" value="1"/>
</dbReference>
<dbReference type="Pfam" id="PF00550">
    <property type="entry name" value="PP-binding"/>
    <property type="match status" value="1"/>
</dbReference>
<dbReference type="Gene3D" id="1.10.1200.10">
    <property type="entry name" value="ACP-like"/>
    <property type="match status" value="1"/>
</dbReference>
<feature type="domain" description="Carrier" evidence="4">
    <location>
        <begin position="941"/>
        <end position="1016"/>
    </location>
</feature>
<keyword evidence="2" id="KW-0596">Phosphopantetheine</keyword>
<name>A0A1C6ULN7_9ACTN</name>
<dbReference type="PROSITE" id="PS00455">
    <property type="entry name" value="AMP_BINDING"/>
    <property type="match status" value="1"/>
</dbReference>
<dbReference type="GO" id="GO:0005737">
    <property type="term" value="C:cytoplasm"/>
    <property type="evidence" value="ECO:0007669"/>
    <property type="project" value="TreeGrafter"/>
</dbReference>
<dbReference type="PROSITE" id="PS00012">
    <property type="entry name" value="PHOSPHOPANTETHEINE"/>
    <property type="match status" value="1"/>
</dbReference>
<evidence type="ECO:0000313" key="6">
    <source>
        <dbReference type="Proteomes" id="UP000199343"/>
    </source>
</evidence>
<dbReference type="Pfam" id="PF13193">
    <property type="entry name" value="AMP-binding_C"/>
    <property type="match status" value="1"/>
</dbReference>
<reference evidence="5 6" key="1">
    <citation type="submission" date="2016-06" db="EMBL/GenBank/DDBJ databases">
        <authorList>
            <person name="Kjaerup R.B."/>
            <person name="Dalgaard T.S."/>
            <person name="Juul-Madsen H.R."/>
        </authorList>
    </citation>
    <scope>NUCLEOTIDE SEQUENCE [LARGE SCALE GENOMIC DNA]</scope>
    <source>
        <strain evidence="5 6">DSM 43363</strain>
    </source>
</reference>
<dbReference type="InterPro" id="IPR001242">
    <property type="entry name" value="Condensation_dom"/>
</dbReference>
<dbReference type="SUPFAM" id="SSF52777">
    <property type="entry name" value="CoA-dependent acyltransferases"/>
    <property type="match status" value="2"/>
</dbReference>
<evidence type="ECO:0000256" key="2">
    <source>
        <dbReference type="ARBA" id="ARBA00022450"/>
    </source>
</evidence>
<comment type="cofactor">
    <cofactor evidence="1">
        <name>pantetheine 4'-phosphate</name>
        <dbReference type="ChEBI" id="CHEBI:47942"/>
    </cofactor>
</comment>
<dbReference type="PANTHER" id="PTHR45527:SF1">
    <property type="entry name" value="FATTY ACID SYNTHASE"/>
    <property type="match status" value="1"/>
</dbReference>
<dbReference type="GO" id="GO:0008610">
    <property type="term" value="P:lipid biosynthetic process"/>
    <property type="evidence" value="ECO:0007669"/>
    <property type="project" value="UniProtKB-ARBA"/>
</dbReference>
<dbReference type="InterPro" id="IPR010071">
    <property type="entry name" value="AA_adenyl_dom"/>
</dbReference>
<gene>
    <name evidence="5" type="ORF">GA0070608_1389</name>
</gene>
<dbReference type="Gene3D" id="3.30.559.30">
    <property type="entry name" value="Nonribosomal peptide synthetase, condensation domain"/>
    <property type="match status" value="1"/>
</dbReference>
<dbReference type="SUPFAM" id="SSF47336">
    <property type="entry name" value="ACP-like"/>
    <property type="match status" value="1"/>
</dbReference>
<dbReference type="InterPro" id="IPR006162">
    <property type="entry name" value="Ppantetheine_attach_site"/>
</dbReference>
<dbReference type="InterPro" id="IPR023213">
    <property type="entry name" value="CAT-like_dom_sf"/>
</dbReference>
<accession>A0A1C6ULN7</accession>
<dbReference type="Gene3D" id="3.30.300.30">
    <property type="match status" value="1"/>
</dbReference>
<dbReference type="NCBIfam" id="TIGR01733">
    <property type="entry name" value="AA-adenyl-dom"/>
    <property type="match status" value="1"/>
</dbReference>
<dbReference type="GO" id="GO:0043041">
    <property type="term" value="P:amino acid activation for nonribosomal peptide biosynthetic process"/>
    <property type="evidence" value="ECO:0007669"/>
    <property type="project" value="TreeGrafter"/>
</dbReference>
<dbReference type="Gene3D" id="3.30.559.10">
    <property type="entry name" value="Chloramphenicol acetyltransferase-like domain"/>
    <property type="match status" value="1"/>
</dbReference>
<dbReference type="GO" id="GO:0044550">
    <property type="term" value="P:secondary metabolite biosynthetic process"/>
    <property type="evidence" value="ECO:0007669"/>
    <property type="project" value="TreeGrafter"/>
</dbReference>
<dbReference type="Pfam" id="PF00501">
    <property type="entry name" value="AMP-binding"/>
    <property type="match status" value="1"/>
</dbReference>
<evidence type="ECO:0000259" key="4">
    <source>
        <dbReference type="PROSITE" id="PS50075"/>
    </source>
</evidence>
<dbReference type="InterPro" id="IPR009081">
    <property type="entry name" value="PP-bd_ACP"/>
</dbReference>
<dbReference type="InterPro" id="IPR020806">
    <property type="entry name" value="PKS_PP-bd"/>
</dbReference>